<dbReference type="AlphaFoldDB" id="A0AAU7DI23"/>
<dbReference type="EMBL" id="CP121196">
    <property type="protein sequence ID" value="XBH16441.1"/>
    <property type="molecule type" value="Genomic_DNA"/>
</dbReference>
<dbReference type="NCBIfam" id="NF001911">
    <property type="entry name" value="PRK00685.1"/>
    <property type="match status" value="1"/>
</dbReference>
<dbReference type="SMART" id="SM00849">
    <property type="entry name" value="Lactamase_B"/>
    <property type="match status" value="1"/>
</dbReference>
<comment type="similarity">
    <text evidence="2">Belongs to the UPF0173 family.</text>
</comment>
<gene>
    <name evidence="4" type="ORF">P8935_17940</name>
</gene>
<dbReference type="PANTHER" id="PTHR43546">
    <property type="entry name" value="UPF0173 METAL-DEPENDENT HYDROLASE MJ1163-RELATED"/>
    <property type="match status" value="1"/>
</dbReference>
<dbReference type="InterPro" id="IPR001279">
    <property type="entry name" value="Metallo-B-lactamas"/>
</dbReference>
<keyword evidence="1 2" id="KW-0378">Hydrolase</keyword>
<sequence>MNFLKGTRITWLGHATVLVQTPKGTNILIDPFIEHNPKYPKNFKLPEKIQYILLTHGHGDHMSDAVPVAKKHNSNVVAIYELAAYVNKQGAENITGMNIGGTVQLDDVAVTMVEAKHSAGVEGKSGSQYAGIAAGFVLTITGGPVLYHAGDTTVFGDMKLIKDLYHPEIAMLPIGGFYTMGPREAALAGQFLEPKAILPIHFGTFPPLTGTPDQLAEHLKNSIEVMRVAPGESI</sequence>
<dbReference type="HAMAP" id="MF_00457">
    <property type="entry name" value="UPF0173"/>
    <property type="match status" value="1"/>
</dbReference>
<evidence type="ECO:0000313" key="4">
    <source>
        <dbReference type="EMBL" id="XBH16441.1"/>
    </source>
</evidence>
<proteinExistence type="inferred from homology"/>
<accession>A0AAU7DI23</accession>
<name>A0AAU7DI23_9BACT</name>
<dbReference type="InterPro" id="IPR022877">
    <property type="entry name" value="UPF0173"/>
</dbReference>
<dbReference type="PANTHER" id="PTHR43546:SF3">
    <property type="entry name" value="UPF0173 METAL-DEPENDENT HYDROLASE MJ1163"/>
    <property type="match status" value="1"/>
</dbReference>
<dbReference type="InterPro" id="IPR050114">
    <property type="entry name" value="UPF0173_UPF0282_UlaG_hydrolase"/>
</dbReference>
<dbReference type="Pfam" id="PF12706">
    <property type="entry name" value="Lactamase_B_2"/>
    <property type="match status" value="1"/>
</dbReference>
<reference evidence="4" key="1">
    <citation type="submission" date="2023-03" db="EMBL/GenBank/DDBJ databases">
        <title>Edaphobacter sp.</title>
        <authorList>
            <person name="Huber K.J."/>
            <person name="Papendorf J."/>
            <person name="Pilke C."/>
            <person name="Bunk B."/>
            <person name="Sproeer C."/>
            <person name="Pester M."/>
        </authorList>
    </citation>
    <scope>NUCLEOTIDE SEQUENCE</scope>
    <source>
        <strain evidence="4">DSM 110680</strain>
    </source>
</reference>
<feature type="domain" description="Metallo-beta-lactamase" evidence="3">
    <location>
        <begin position="13"/>
        <end position="201"/>
    </location>
</feature>
<dbReference type="RefSeq" id="WP_348261670.1">
    <property type="nucleotide sequence ID" value="NZ_CP121196.1"/>
</dbReference>
<evidence type="ECO:0000259" key="3">
    <source>
        <dbReference type="SMART" id="SM00849"/>
    </source>
</evidence>
<protein>
    <recommendedName>
        <fullName evidence="2">UPF0173 metal-dependent hydrolase P8935_17940</fullName>
    </recommendedName>
</protein>
<evidence type="ECO:0000256" key="1">
    <source>
        <dbReference type="ARBA" id="ARBA00022801"/>
    </source>
</evidence>
<dbReference type="InterPro" id="IPR036866">
    <property type="entry name" value="RibonucZ/Hydroxyglut_hydro"/>
</dbReference>
<dbReference type="Gene3D" id="3.60.15.10">
    <property type="entry name" value="Ribonuclease Z/Hydroxyacylglutathione hydrolase-like"/>
    <property type="match status" value="1"/>
</dbReference>
<dbReference type="SUPFAM" id="SSF56281">
    <property type="entry name" value="Metallo-hydrolase/oxidoreductase"/>
    <property type="match status" value="1"/>
</dbReference>
<evidence type="ECO:0000256" key="2">
    <source>
        <dbReference type="HAMAP-Rule" id="MF_00457"/>
    </source>
</evidence>
<organism evidence="4">
    <name type="scientific">Telmatobacter sp. DSM 110680</name>
    <dbReference type="NCBI Taxonomy" id="3036704"/>
    <lineage>
        <taxon>Bacteria</taxon>
        <taxon>Pseudomonadati</taxon>
        <taxon>Acidobacteriota</taxon>
        <taxon>Terriglobia</taxon>
        <taxon>Terriglobales</taxon>
        <taxon>Acidobacteriaceae</taxon>
        <taxon>Telmatobacter</taxon>
    </lineage>
</organism>
<dbReference type="GO" id="GO:0016787">
    <property type="term" value="F:hydrolase activity"/>
    <property type="evidence" value="ECO:0007669"/>
    <property type="project" value="UniProtKB-UniRule"/>
</dbReference>